<evidence type="ECO:0000313" key="2">
    <source>
        <dbReference type="EMBL" id="KAI2654012.1"/>
    </source>
</evidence>
<feature type="compositionally biased region" description="Gly residues" evidence="1">
    <location>
        <begin position="241"/>
        <end position="250"/>
    </location>
</feature>
<feature type="compositionally biased region" description="Basic and acidic residues" evidence="1">
    <location>
        <begin position="166"/>
        <end position="177"/>
    </location>
</feature>
<proteinExistence type="predicted"/>
<dbReference type="Proteomes" id="UP000830375">
    <property type="component" value="Unassembled WGS sequence"/>
</dbReference>
<reference evidence="2 3" key="1">
    <citation type="submission" date="2022-01" db="EMBL/GenBank/DDBJ databases">
        <title>A high-quality chromosome-level genome assembly of rohu carp, Labeo rohita.</title>
        <authorList>
            <person name="Arick M.A. II"/>
            <person name="Hsu C.-Y."/>
            <person name="Magbanua Z."/>
            <person name="Pechanova O."/>
            <person name="Grover C."/>
            <person name="Miller E."/>
            <person name="Thrash A."/>
            <person name="Ezzel L."/>
            <person name="Alam S."/>
            <person name="Benzie J."/>
            <person name="Hamilton M."/>
            <person name="Karsi A."/>
            <person name="Lawrence M.L."/>
            <person name="Peterson D.G."/>
        </authorList>
    </citation>
    <scope>NUCLEOTIDE SEQUENCE [LARGE SCALE GENOMIC DNA]</scope>
    <source>
        <strain evidence="3">BAU-BD-2019</strain>
        <tissue evidence="2">Blood</tissue>
    </source>
</reference>
<feature type="region of interest" description="Disordered" evidence="1">
    <location>
        <begin position="153"/>
        <end position="269"/>
    </location>
</feature>
<comment type="caution">
    <text evidence="2">The sequence shown here is derived from an EMBL/GenBank/DDBJ whole genome shotgun (WGS) entry which is preliminary data.</text>
</comment>
<keyword evidence="2" id="KW-0067">ATP-binding</keyword>
<keyword evidence="2" id="KW-0378">Hydrolase</keyword>
<organism evidence="2 3">
    <name type="scientific">Labeo rohita</name>
    <name type="common">Indian major carp</name>
    <name type="synonym">Cyprinus rohita</name>
    <dbReference type="NCBI Taxonomy" id="84645"/>
    <lineage>
        <taxon>Eukaryota</taxon>
        <taxon>Metazoa</taxon>
        <taxon>Chordata</taxon>
        <taxon>Craniata</taxon>
        <taxon>Vertebrata</taxon>
        <taxon>Euteleostomi</taxon>
        <taxon>Actinopterygii</taxon>
        <taxon>Neopterygii</taxon>
        <taxon>Teleostei</taxon>
        <taxon>Ostariophysi</taxon>
        <taxon>Cypriniformes</taxon>
        <taxon>Cyprinidae</taxon>
        <taxon>Labeoninae</taxon>
        <taxon>Labeonini</taxon>
        <taxon>Labeo</taxon>
    </lineage>
</organism>
<keyword evidence="2" id="KW-0547">Nucleotide-binding</keyword>
<accession>A0ABQ8LVJ0</accession>
<dbReference type="EMBL" id="JACTAM010000018">
    <property type="protein sequence ID" value="KAI2654012.1"/>
    <property type="molecule type" value="Genomic_DNA"/>
</dbReference>
<gene>
    <name evidence="2" type="ORF">H4Q32_014400</name>
</gene>
<keyword evidence="2" id="KW-0347">Helicase</keyword>
<dbReference type="GO" id="GO:0004386">
    <property type="term" value="F:helicase activity"/>
    <property type="evidence" value="ECO:0007669"/>
    <property type="project" value="UniProtKB-KW"/>
</dbReference>
<keyword evidence="3" id="KW-1185">Reference proteome</keyword>
<feature type="compositionally biased region" description="Basic and acidic residues" evidence="1">
    <location>
        <begin position="188"/>
        <end position="208"/>
    </location>
</feature>
<name>A0ABQ8LVJ0_LABRO</name>
<protein>
    <submittedName>
        <fullName evidence="2">Antiviral helicase SKI2</fullName>
    </submittedName>
</protein>
<evidence type="ECO:0000313" key="3">
    <source>
        <dbReference type="Proteomes" id="UP000830375"/>
    </source>
</evidence>
<evidence type="ECO:0000256" key="1">
    <source>
        <dbReference type="SAM" id="MobiDB-lite"/>
    </source>
</evidence>
<sequence>MNKQLQYSTCGIFYFYTWLVSRGSNRVAVTNLFLYPSPLATRGCLDIHITQTVAPHPGLRFPSFTVLITCIQSETLYKQEQAGTGRNKQEQAGTQRYIHTHQINIKDRHQTQDTSRLIKGGSAYRAVQHTKQESRWAVQEAMAGQTVQINITVQGGDEGGRSQGGNRRDPEQEKQRETQTAAMMSTHRGADGGRSHGGGRADDSRGPTDRGGAAGGGARGGDGEPKIQGDTEDPEDQDGALGSGDQGVGGDPEVRGGAGATEDGGCAGWRLCRREGGVIRSRWDGVTRRSRRNRVLR</sequence>